<dbReference type="Proteomes" id="UP000444980">
    <property type="component" value="Unassembled WGS sequence"/>
</dbReference>
<dbReference type="AlphaFoldDB" id="A0A7M3SUF3"/>
<feature type="transmembrane region" description="Helical" evidence="1">
    <location>
        <begin position="111"/>
        <end position="131"/>
    </location>
</feature>
<evidence type="ECO:0000256" key="1">
    <source>
        <dbReference type="SAM" id="Phobius"/>
    </source>
</evidence>
<accession>A0A7M3SUF3</accession>
<evidence type="ECO:0000313" key="3">
    <source>
        <dbReference type="EMBL" id="GED96277.1"/>
    </source>
</evidence>
<dbReference type="EMBL" id="BJOU01000001">
    <property type="protein sequence ID" value="GED96277.1"/>
    <property type="molecule type" value="Genomic_DNA"/>
</dbReference>
<feature type="domain" description="DUF4328" evidence="2">
    <location>
        <begin position="67"/>
        <end position="205"/>
    </location>
</feature>
<reference evidence="4" key="1">
    <citation type="submission" date="2019-06" db="EMBL/GenBank/DDBJ databases">
        <title>Gordonia isolated from sludge of a wastewater treatment plant.</title>
        <authorList>
            <person name="Tamura T."/>
            <person name="Aoyama K."/>
            <person name="Kang Y."/>
            <person name="Saito S."/>
            <person name="Akiyama N."/>
            <person name="Yazawa K."/>
            <person name="Gonoi T."/>
            <person name="Mikami Y."/>
        </authorList>
    </citation>
    <scope>NUCLEOTIDE SEQUENCE [LARGE SCALE GENOMIC DNA]</scope>
    <source>
        <strain evidence="4">NBRC 107697</strain>
    </source>
</reference>
<organism evidence="3 4">
    <name type="scientific">Gordonia crocea</name>
    <dbReference type="NCBI Taxonomy" id="589162"/>
    <lineage>
        <taxon>Bacteria</taxon>
        <taxon>Bacillati</taxon>
        <taxon>Actinomycetota</taxon>
        <taxon>Actinomycetes</taxon>
        <taxon>Mycobacteriales</taxon>
        <taxon>Gordoniaceae</taxon>
        <taxon>Gordonia</taxon>
    </lineage>
</organism>
<proteinExistence type="predicted"/>
<feature type="transmembrane region" description="Helical" evidence="1">
    <location>
        <begin position="32"/>
        <end position="51"/>
    </location>
</feature>
<evidence type="ECO:0000313" key="4">
    <source>
        <dbReference type="Proteomes" id="UP000444980"/>
    </source>
</evidence>
<feature type="transmembrane region" description="Helical" evidence="1">
    <location>
        <begin position="63"/>
        <end position="90"/>
    </location>
</feature>
<protein>
    <recommendedName>
        <fullName evidence="2">DUF4328 domain-containing protein</fullName>
    </recommendedName>
</protein>
<name>A0A7M3SUF3_9ACTN</name>
<feature type="transmembrane region" description="Helical" evidence="1">
    <location>
        <begin position="154"/>
        <end position="174"/>
    </location>
</feature>
<evidence type="ECO:0000259" key="2">
    <source>
        <dbReference type="Pfam" id="PF14219"/>
    </source>
</evidence>
<keyword evidence="4" id="KW-1185">Reference proteome</keyword>
<feature type="transmembrane region" description="Helical" evidence="1">
    <location>
        <begin position="186"/>
        <end position="205"/>
    </location>
</feature>
<keyword evidence="1" id="KW-0812">Transmembrane</keyword>
<gene>
    <name evidence="3" type="ORF">nbrc107697_03160</name>
</gene>
<dbReference type="InterPro" id="IPR025565">
    <property type="entry name" value="DUF4328"/>
</dbReference>
<keyword evidence="1" id="KW-0472">Membrane</keyword>
<keyword evidence="1" id="KW-1133">Transmembrane helix</keyword>
<dbReference type="Pfam" id="PF14219">
    <property type="entry name" value="DUF4328"/>
    <property type="match status" value="1"/>
</dbReference>
<comment type="caution">
    <text evidence="3">The sequence shown here is derived from an EMBL/GenBank/DDBJ whole genome shotgun (WGS) entry which is preliminary data.</text>
</comment>
<sequence>MQDLPATWMAIPVEEQARAESIKLHRAARNSAFVLVAAAFLHLLRYFIAVLGRDNLIPGWLDIITSSLVIVAGLAAVGVALYALYHFGAWVLAMRALGYRHEHRLDPRPRWLLWACSVVPLVNVVTAPFVVREAALVDSRVSGSRATVELRKIAIAWALANAFAVVAIVTRWAGDRSGSLQTQGDAMVWTIVSALVSAAFAWWMVPRLIRVFSPTEAAATGTRRRRWVNA</sequence>